<dbReference type="PANTHER" id="PTHR42851:SF7">
    <property type="entry name" value="OS07G0694500 PROTEIN"/>
    <property type="match status" value="1"/>
</dbReference>
<feature type="region of interest" description="Disordered" evidence="1">
    <location>
        <begin position="200"/>
        <end position="234"/>
    </location>
</feature>
<evidence type="ECO:0008006" key="3">
    <source>
        <dbReference type="Google" id="ProtNLM"/>
    </source>
</evidence>
<feature type="compositionally biased region" description="Basic and acidic residues" evidence="1">
    <location>
        <begin position="119"/>
        <end position="132"/>
    </location>
</feature>
<organism evidence="2">
    <name type="scientific">Arundo donax</name>
    <name type="common">Giant reed</name>
    <name type="synonym">Donax arundinaceus</name>
    <dbReference type="NCBI Taxonomy" id="35708"/>
    <lineage>
        <taxon>Eukaryota</taxon>
        <taxon>Viridiplantae</taxon>
        <taxon>Streptophyta</taxon>
        <taxon>Embryophyta</taxon>
        <taxon>Tracheophyta</taxon>
        <taxon>Spermatophyta</taxon>
        <taxon>Magnoliopsida</taxon>
        <taxon>Liliopsida</taxon>
        <taxon>Poales</taxon>
        <taxon>Poaceae</taxon>
        <taxon>PACMAD clade</taxon>
        <taxon>Arundinoideae</taxon>
        <taxon>Arundineae</taxon>
        <taxon>Arundo</taxon>
    </lineage>
</organism>
<protein>
    <recommendedName>
        <fullName evidence="3">RRM domain-containing protein</fullName>
    </recommendedName>
</protein>
<reference evidence="2" key="2">
    <citation type="journal article" date="2015" name="Data Brief">
        <title>Shoot transcriptome of the giant reed, Arundo donax.</title>
        <authorList>
            <person name="Barrero R.A."/>
            <person name="Guerrero F.D."/>
            <person name="Moolhuijzen P."/>
            <person name="Goolsby J.A."/>
            <person name="Tidwell J."/>
            <person name="Bellgard S.E."/>
            <person name="Bellgard M.I."/>
        </authorList>
    </citation>
    <scope>NUCLEOTIDE SEQUENCE</scope>
    <source>
        <tissue evidence="2">Shoot tissue taken approximately 20 cm above the soil surface</tissue>
    </source>
</reference>
<dbReference type="EMBL" id="GBRH01216462">
    <property type="protein sequence ID" value="JAD81433.1"/>
    <property type="molecule type" value="Transcribed_RNA"/>
</dbReference>
<sequence length="390" mass="43176">MGFTNRVQAAVARAHVRAFDKFRALPDPPQYTLDLGLLNDAPDIMPKPKSSFNCNSPPTPSRRGRKRKEEVVKEDSDEDWDPRKKGGSDSDSDVDFDRRVGSRGRGSGALRGRPRGRPRKTDVVRDAQLKGEEMEEKMEYPSAAEMLLQLSSLAADPVNGNYDSVPVIVSFFSKYKNSEAPSVYEDNELLETFGAKKGRKKSVGTLYPATKAEADNDNEHLMTEDGQRGRRKSAGSLYSARKAEDSYWCDIIISDFDDGDSDYEGRKRKRPSQNRSGNKKMKQEEPPRGGASTDPPSDEKPADGPAALILHFSSPEATPSVDDINSIFRIHGPIMEHETEITKKSKIAKVVFSKRADAERAFSSSGKYSAFGPSLLTYEIKYLPSAPQGS</sequence>
<name>A0A0A9D415_ARUDO</name>
<feature type="compositionally biased region" description="Basic and acidic residues" evidence="1">
    <location>
        <begin position="212"/>
        <end position="228"/>
    </location>
</feature>
<reference evidence="2" key="1">
    <citation type="submission" date="2014-09" db="EMBL/GenBank/DDBJ databases">
        <authorList>
            <person name="Magalhaes I.L.F."/>
            <person name="Oliveira U."/>
            <person name="Santos F.R."/>
            <person name="Vidigal T.H.D.A."/>
            <person name="Brescovit A.D."/>
            <person name="Santos A.J."/>
        </authorList>
    </citation>
    <scope>NUCLEOTIDE SEQUENCE</scope>
    <source>
        <tissue evidence="2">Shoot tissue taken approximately 20 cm above the soil surface</tissue>
    </source>
</reference>
<dbReference type="AlphaFoldDB" id="A0A0A9D415"/>
<proteinExistence type="predicted"/>
<evidence type="ECO:0000313" key="2">
    <source>
        <dbReference type="EMBL" id="JAD81433.1"/>
    </source>
</evidence>
<feature type="compositionally biased region" description="Basic residues" evidence="1">
    <location>
        <begin position="266"/>
        <end position="280"/>
    </location>
</feature>
<feature type="region of interest" description="Disordered" evidence="1">
    <location>
        <begin position="260"/>
        <end position="305"/>
    </location>
</feature>
<accession>A0A0A9D415</accession>
<evidence type="ECO:0000256" key="1">
    <source>
        <dbReference type="SAM" id="MobiDB-lite"/>
    </source>
</evidence>
<feature type="region of interest" description="Disordered" evidence="1">
    <location>
        <begin position="24"/>
        <end position="137"/>
    </location>
</feature>
<dbReference type="InterPro" id="IPR053063">
    <property type="entry name" value="PWWP_domain_containing_PDP"/>
</dbReference>
<dbReference type="PANTHER" id="PTHR42851">
    <property type="entry name" value="ALDOLASE-RELATED"/>
    <property type="match status" value="1"/>
</dbReference>